<dbReference type="Pfam" id="PF10696">
    <property type="entry name" value="DUF2501"/>
    <property type="match status" value="1"/>
</dbReference>
<reference evidence="3" key="1">
    <citation type="submission" date="2019-04" db="EMBL/GenBank/DDBJ databases">
        <title>Genome sequence of Pseudomonas putida 1290, an auxin catabolizing strain.</title>
        <authorList>
            <person name="Laird T.S."/>
            <person name="Leveau J.H.J."/>
        </authorList>
    </citation>
    <scope>NUCLEOTIDE SEQUENCE [LARGE SCALE GENOMIC DNA]</scope>
    <source>
        <strain evidence="3">1290</strain>
    </source>
</reference>
<evidence type="ECO:0000313" key="3">
    <source>
        <dbReference type="Proteomes" id="UP000298551"/>
    </source>
</evidence>
<protein>
    <submittedName>
        <fullName evidence="2">DUF2501 domain-containing protein</fullName>
    </submittedName>
</protein>
<dbReference type="AlphaFoldDB" id="A0A4D6X7C6"/>
<proteinExistence type="predicted"/>
<sequence>MSPIRRSTLCIALACSIGSPWALGAGLSDLGGLTSGGTGKVAGVLEYCVKNNYLSADAATAVKDKLLSKVSGGTSDSDYQAGAEGDYSVAGMKKKVTKQVCEQVLKQGKSLI</sequence>
<dbReference type="InterPro" id="IPR019637">
    <property type="entry name" value="DUF2501"/>
</dbReference>
<dbReference type="Proteomes" id="UP000298551">
    <property type="component" value="Chromosome"/>
</dbReference>
<feature type="chain" id="PRO_5020611036" evidence="1">
    <location>
        <begin position="25"/>
        <end position="112"/>
    </location>
</feature>
<keyword evidence="1" id="KW-0732">Signal</keyword>
<name>A0A4D6X7C6_PSEPU</name>
<feature type="signal peptide" evidence="1">
    <location>
        <begin position="1"/>
        <end position="24"/>
    </location>
</feature>
<accession>A0A4D6X7C6</accession>
<dbReference type="OrthoDB" id="8565817at2"/>
<evidence type="ECO:0000313" key="2">
    <source>
        <dbReference type="EMBL" id="QCI12206.1"/>
    </source>
</evidence>
<organism evidence="2 3">
    <name type="scientific">Pseudomonas putida</name>
    <name type="common">Arthrobacter siderocapsulatus</name>
    <dbReference type="NCBI Taxonomy" id="303"/>
    <lineage>
        <taxon>Bacteria</taxon>
        <taxon>Pseudomonadati</taxon>
        <taxon>Pseudomonadota</taxon>
        <taxon>Gammaproteobacteria</taxon>
        <taxon>Pseudomonadales</taxon>
        <taxon>Pseudomonadaceae</taxon>
        <taxon>Pseudomonas</taxon>
    </lineage>
</organism>
<dbReference type="EMBL" id="CP039371">
    <property type="protein sequence ID" value="QCI12206.1"/>
    <property type="molecule type" value="Genomic_DNA"/>
</dbReference>
<gene>
    <name evidence="2" type="ORF">E6B08_12920</name>
</gene>
<evidence type="ECO:0000256" key="1">
    <source>
        <dbReference type="SAM" id="SignalP"/>
    </source>
</evidence>
<dbReference type="RefSeq" id="WP_136914366.1">
    <property type="nucleotide sequence ID" value="NZ_CP039371.1"/>
</dbReference>